<accession>A0A1V6MNB7</accession>
<reference evidence="3" key="1">
    <citation type="submission" date="2016-11" db="EMBL/GenBank/DDBJ databases">
        <authorList>
            <person name="Schniete J.K."/>
            <person name="Salih T."/>
            <person name="Algora Gallardo L."/>
            <person name="Martinez Fernandez S."/>
            <person name="Herron P.R."/>
        </authorList>
    </citation>
    <scope>NUCLEOTIDE SEQUENCE [LARGE SCALE GENOMIC DNA]</scope>
    <source>
        <strain evidence="3">DSM 41896</strain>
    </source>
</reference>
<proteinExistence type="predicted"/>
<dbReference type="AlphaFoldDB" id="A0A1V6MNB7"/>
<dbReference type="EMBL" id="MPOH02000016">
    <property type="protein sequence ID" value="OQD53878.1"/>
    <property type="molecule type" value="Genomic_DNA"/>
</dbReference>
<dbReference type="Proteomes" id="UP000184286">
    <property type="component" value="Unassembled WGS sequence"/>
</dbReference>
<dbReference type="Gene3D" id="3.40.630.30">
    <property type="match status" value="1"/>
</dbReference>
<sequence>MLGACPGDGAEPRPTRPWQAAEFGPRIHGIHLDGECAGGTCFALFAAQLTTDRAVRLRGMSRVRCRVAPDDHAGIAVAERLGMPFEGVGRGHLPHRGRRPNPEVRSVLAEERTAGPQRPAHIGT</sequence>
<dbReference type="SUPFAM" id="SSF55729">
    <property type="entry name" value="Acyl-CoA N-acyltransferases (Nat)"/>
    <property type="match status" value="1"/>
</dbReference>
<evidence type="ECO:0000313" key="2">
    <source>
        <dbReference type="EMBL" id="OQD53878.1"/>
    </source>
</evidence>
<feature type="region of interest" description="Disordered" evidence="1">
    <location>
        <begin position="88"/>
        <end position="124"/>
    </location>
</feature>
<reference evidence="2 3" key="2">
    <citation type="submission" date="2017-02" db="EMBL/GenBank/DDBJ databases">
        <title>Draft genome sequence of Streptomyces phaeoluteigriseus type strain DSM41896.</title>
        <authorList>
            <person name="Salih T.S."/>
            <person name="Algora Gallardo L."/>
            <person name="Melo Santos T."/>
            <person name="Filgueira Martinez S."/>
            <person name="Herron P.R."/>
        </authorList>
    </citation>
    <scope>NUCLEOTIDE SEQUENCE [LARGE SCALE GENOMIC DNA]</scope>
    <source>
        <strain evidence="2 3">DSM 41896</strain>
    </source>
</reference>
<dbReference type="RefSeq" id="WP_073493437.1">
    <property type="nucleotide sequence ID" value="NZ_MPOH02000016.1"/>
</dbReference>
<protein>
    <submittedName>
        <fullName evidence="2">Uncharacterized protein</fullName>
    </submittedName>
</protein>
<organism evidence="2 3">
    <name type="scientific">Streptomyces phaeoluteigriseus</name>
    <dbReference type="NCBI Taxonomy" id="114686"/>
    <lineage>
        <taxon>Bacteria</taxon>
        <taxon>Bacillati</taxon>
        <taxon>Actinomycetota</taxon>
        <taxon>Actinomycetes</taxon>
        <taxon>Kitasatosporales</taxon>
        <taxon>Streptomycetaceae</taxon>
        <taxon>Streptomyces</taxon>
        <taxon>Streptomyces aurantiacus group</taxon>
    </lineage>
</organism>
<dbReference type="InterPro" id="IPR016181">
    <property type="entry name" value="Acyl_CoA_acyltransferase"/>
</dbReference>
<gene>
    <name evidence="2" type="ORF">BM536_026970</name>
</gene>
<comment type="caution">
    <text evidence="2">The sequence shown here is derived from an EMBL/GenBank/DDBJ whole genome shotgun (WGS) entry which is preliminary data.</text>
</comment>
<dbReference type="STRING" id="114686.BM536_026970"/>
<evidence type="ECO:0000313" key="3">
    <source>
        <dbReference type="Proteomes" id="UP000184286"/>
    </source>
</evidence>
<name>A0A1V6MNB7_9ACTN</name>
<evidence type="ECO:0000256" key="1">
    <source>
        <dbReference type="SAM" id="MobiDB-lite"/>
    </source>
</evidence>